<feature type="domain" description="Transketolase N-terminal" evidence="5">
    <location>
        <begin position="4"/>
        <end position="39"/>
    </location>
</feature>
<dbReference type="RefSeq" id="WP_176237251.1">
    <property type="nucleotide sequence ID" value="NZ_BLRU01000300.1"/>
</dbReference>
<evidence type="ECO:0000259" key="5">
    <source>
        <dbReference type="Pfam" id="PF00456"/>
    </source>
</evidence>
<dbReference type="Pfam" id="PF00456">
    <property type="entry name" value="Transketolase_N"/>
    <property type="match status" value="1"/>
</dbReference>
<keyword evidence="3" id="KW-0479">Metal-binding</keyword>
<dbReference type="GO" id="GO:0004802">
    <property type="term" value="F:transketolase activity"/>
    <property type="evidence" value="ECO:0007669"/>
    <property type="project" value="TreeGrafter"/>
</dbReference>
<dbReference type="GO" id="GO:0000287">
    <property type="term" value="F:magnesium ion binding"/>
    <property type="evidence" value="ECO:0007669"/>
    <property type="project" value="UniProtKB-ARBA"/>
</dbReference>
<evidence type="ECO:0000313" key="6">
    <source>
        <dbReference type="EMBL" id="GFP20210.1"/>
    </source>
</evidence>
<dbReference type="SUPFAM" id="SSF52518">
    <property type="entry name" value="Thiamin diphosphate-binding fold (THDP-binding)"/>
    <property type="match status" value="1"/>
</dbReference>
<evidence type="ECO:0000256" key="1">
    <source>
        <dbReference type="ARBA" id="ARBA00001964"/>
    </source>
</evidence>
<sequence length="39" mass="4210">MNIDELCINTIRMLSVDMVEEANSGHPGMPMGAAPMAYV</sequence>
<dbReference type="PANTHER" id="PTHR43522:SF2">
    <property type="entry name" value="TRANSKETOLASE 1-RELATED"/>
    <property type="match status" value="1"/>
</dbReference>
<name>A0A6V8NLM9_9ACTN</name>
<keyword evidence="2" id="KW-0808">Transferase</keyword>
<proteinExistence type="predicted"/>
<gene>
    <name evidence="6" type="ORF">HKBW3S03_01711</name>
</gene>
<reference evidence="6 7" key="1">
    <citation type="journal article" date="2020" name="Front. Microbiol.">
        <title>Single-cell genomics of novel Actinobacteria with the Wood-Ljungdahl pathway discovered in a serpentinizing system.</title>
        <authorList>
            <person name="Merino N."/>
            <person name="Kawai M."/>
            <person name="Boyd E.S."/>
            <person name="Colman D.R."/>
            <person name="McGlynn S.E."/>
            <person name="Nealson K.H."/>
            <person name="Kurokawa K."/>
            <person name="Hongoh Y."/>
        </authorList>
    </citation>
    <scope>NUCLEOTIDE SEQUENCE [LARGE SCALE GENOMIC DNA]</scope>
    <source>
        <strain evidence="6 7">S03</strain>
    </source>
</reference>
<keyword evidence="4" id="KW-0786">Thiamine pyrophosphate</keyword>
<dbReference type="InterPro" id="IPR005474">
    <property type="entry name" value="Transketolase_N"/>
</dbReference>
<dbReference type="AlphaFoldDB" id="A0A6V8NLM9"/>
<feature type="non-terminal residue" evidence="6">
    <location>
        <position position="39"/>
    </location>
</feature>
<dbReference type="GO" id="GO:0006098">
    <property type="term" value="P:pentose-phosphate shunt"/>
    <property type="evidence" value="ECO:0007669"/>
    <property type="project" value="TreeGrafter"/>
</dbReference>
<comment type="caution">
    <text evidence="6">The sequence shown here is derived from an EMBL/GenBank/DDBJ whole genome shotgun (WGS) entry which is preliminary data.</text>
</comment>
<dbReference type="PROSITE" id="PS00801">
    <property type="entry name" value="TRANSKETOLASE_1"/>
    <property type="match status" value="1"/>
</dbReference>
<dbReference type="InterPro" id="IPR029061">
    <property type="entry name" value="THDP-binding"/>
</dbReference>
<dbReference type="Gene3D" id="3.40.50.970">
    <property type="match status" value="1"/>
</dbReference>
<evidence type="ECO:0000256" key="2">
    <source>
        <dbReference type="ARBA" id="ARBA00022679"/>
    </source>
</evidence>
<dbReference type="InterPro" id="IPR049557">
    <property type="entry name" value="Transketolase_CS"/>
</dbReference>
<comment type="cofactor">
    <cofactor evidence="1">
        <name>thiamine diphosphate</name>
        <dbReference type="ChEBI" id="CHEBI:58937"/>
    </cofactor>
</comment>
<organism evidence="6 7">
    <name type="scientific">Candidatus Hakubella thermalkaliphila</name>
    <dbReference type="NCBI Taxonomy" id="2754717"/>
    <lineage>
        <taxon>Bacteria</taxon>
        <taxon>Bacillati</taxon>
        <taxon>Actinomycetota</taxon>
        <taxon>Actinomycetota incertae sedis</taxon>
        <taxon>Candidatus Hakubellales</taxon>
        <taxon>Candidatus Hakubellaceae</taxon>
        <taxon>Candidatus Hakubella</taxon>
    </lineage>
</organism>
<evidence type="ECO:0000256" key="4">
    <source>
        <dbReference type="ARBA" id="ARBA00023052"/>
    </source>
</evidence>
<dbReference type="PANTHER" id="PTHR43522">
    <property type="entry name" value="TRANSKETOLASE"/>
    <property type="match status" value="1"/>
</dbReference>
<dbReference type="Proteomes" id="UP000574717">
    <property type="component" value="Unassembled WGS sequence"/>
</dbReference>
<evidence type="ECO:0000313" key="7">
    <source>
        <dbReference type="Proteomes" id="UP000574717"/>
    </source>
</evidence>
<dbReference type="GO" id="GO:0005829">
    <property type="term" value="C:cytosol"/>
    <property type="evidence" value="ECO:0007669"/>
    <property type="project" value="TreeGrafter"/>
</dbReference>
<protein>
    <submittedName>
        <fullName evidence="6">Transketolase</fullName>
    </submittedName>
</protein>
<evidence type="ECO:0000256" key="3">
    <source>
        <dbReference type="ARBA" id="ARBA00022723"/>
    </source>
</evidence>
<dbReference type="InterPro" id="IPR033247">
    <property type="entry name" value="Transketolase_fam"/>
</dbReference>
<dbReference type="EMBL" id="BLRU01000300">
    <property type="protein sequence ID" value="GFP20210.1"/>
    <property type="molecule type" value="Genomic_DNA"/>
</dbReference>
<accession>A0A6V8NLM9</accession>